<sequence length="274" mass="31308">MIYESPREQYANIKKLLKEHKHHPVLQGVISGINRGKIFVDDVETPSTTLVWAFNEMFYLAGVCTNHAFNSCLQPFIADVIKSQALEVGEQDFNLEVYPSELWQDVIPSIFPVGLKVGERVPFKFHPEQFSSFRLNPLPEDYRVLRITPQLLFLDSQQIISNEIKKFWSSEEAFFLHGLGWAALHGNKIIGTCISVFACGDGLEIGIHVYDTSHRGKGLATCMAHGMITDCMTMGISPHWTTESFRYDSIVIAQKLGFERLPNYQVYYLPYNYF</sequence>
<name>A0ABT8E225_9BACL</name>
<dbReference type="InterPro" id="IPR016181">
    <property type="entry name" value="Acyl_CoA_acyltransferase"/>
</dbReference>
<dbReference type="Proteomes" id="UP001168694">
    <property type="component" value="Unassembled WGS sequence"/>
</dbReference>
<keyword evidence="2" id="KW-0012">Acyltransferase</keyword>
<dbReference type="EMBL" id="JAUHLN010000001">
    <property type="protein sequence ID" value="MDN4071964.1"/>
    <property type="molecule type" value="Genomic_DNA"/>
</dbReference>
<proteinExistence type="predicted"/>
<organism evidence="2 3">
    <name type="scientific">Fictibacillus terranigra</name>
    <dbReference type="NCBI Taxonomy" id="3058424"/>
    <lineage>
        <taxon>Bacteria</taxon>
        <taxon>Bacillati</taxon>
        <taxon>Bacillota</taxon>
        <taxon>Bacilli</taxon>
        <taxon>Bacillales</taxon>
        <taxon>Fictibacillaceae</taxon>
        <taxon>Fictibacillus</taxon>
    </lineage>
</organism>
<gene>
    <name evidence="2" type="ORF">QYF49_02825</name>
</gene>
<protein>
    <submittedName>
        <fullName evidence="2">GNAT family N-acetyltransferase</fullName>
        <ecNumber evidence="2">2.3.1.-</ecNumber>
    </submittedName>
</protein>
<dbReference type="SUPFAM" id="SSF55729">
    <property type="entry name" value="Acyl-CoA N-acyltransferases (Nat)"/>
    <property type="match status" value="1"/>
</dbReference>
<dbReference type="PROSITE" id="PS51186">
    <property type="entry name" value="GNAT"/>
    <property type="match status" value="1"/>
</dbReference>
<evidence type="ECO:0000313" key="2">
    <source>
        <dbReference type="EMBL" id="MDN4071964.1"/>
    </source>
</evidence>
<accession>A0ABT8E225</accession>
<dbReference type="GO" id="GO:0016746">
    <property type="term" value="F:acyltransferase activity"/>
    <property type="evidence" value="ECO:0007669"/>
    <property type="project" value="UniProtKB-KW"/>
</dbReference>
<dbReference type="PANTHER" id="PTHR31143:SF2">
    <property type="entry name" value="FR47-LIKE DOMAIN-CONTAINING PROTEIN-RELATED"/>
    <property type="match status" value="1"/>
</dbReference>
<reference evidence="2" key="1">
    <citation type="submission" date="2023-06" db="EMBL/GenBank/DDBJ databases">
        <title>Draft Genome Sequences of Representative Paenibacillus Polymyxa, Bacillus cereus, Fictibacillus sp., and Brevibacillus agri Strains Isolated from Amazonian Dark Earth.</title>
        <authorList>
            <person name="Pellegrinetti T.A."/>
            <person name="Cunha I.C.M."/>
            <person name="Chaves M.G."/>
            <person name="Freitas A.S."/>
            <person name="Silva A.V.R."/>
            <person name="Tsai S.M."/>
            <person name="Mendes L.W."/>
        </authorList>
    </citation>
    <scope>NUCLEOTIDE SEQUENCE</scope>
    <source>
        <strain evidence="2">CENA-BCM004</strain>
    </source>
</reference>
<dbReference type="InterPro" id="IPR000182">
    <property type="entry name" value="GNAT_dom"/>
</dbReference>
<keyword evidence="2" id="KW-0808">Transferase</keyword>
<dbReference type="EC" id="2.3.1.-" evidence="2"/>
<dbReference type="RefSeq" id="WP_290398112.1">
    <property type="nucleotide sequence ID" value="NZ_JAUHLN010000001.1"/>
</dbReference>
<dbReference type="Gene3D" id="3.40.630.30">
    <property type="match status" value="1"/>
</dbReference>
<dbReference type="InterPro" id="IPR027365">
    <property type="entry name" value="GNAT_acetyltra_YdfB-like"/>
</dbReference>
<comment type="caution">
    <text evidence="2">The sequence shown here is derived from an EMBL/GenBank/DDBJ whole genome shotgun (WGS) entry which is preliminary data.</text>
</comment>
<evidence type="ECO:0000259" key="1">
    <source>
        <dbReference type="PROSITE" id="PS51186"/>
    </source>
</evidence>
<feature type="domain" description="N-acetyltransferase" evidence="1">
    <location>
        <begin position="142"/>
        <end position="274"/>
    </location>
</feature>
<dbReference type="Pfam" id="PF12746">
    <property type="entry name" value="GNAT_acetyltran"/>
    <property type="match status" value="1"/>
</dbReference>
<evidence type="ECO:0000313" key="3">
    <source>
        <dbReference type="Proteomes" id="UP001168694"/>
    </source>
</evidence>
<dbReference type="PANTHER" id="PTHR31143">
    <property type="match status" value="1"/>
</dbReference>
<keyword evidence="3" id="KW-1185">Reference proteome</keyword>